<sequence>MKGKKERKREREGPEVEGLRTKPARFAVAERKKLMKKKRERDEGQN</sequence>
<dbReference type="EMBL" id="DUZY01000004">
    <property type="protein sequence ID" value="DAD36372.1"/>
    <property type="molecule type" value="Genomic_DNA"/>
</dbReference>
<feature type="region of interest" description="Disordered" evidence="1">
    <location>
        <begin position="1"/>
        <end position="46"/>
    </location>
</feature>
<reference evidence="2 3" key="1">
    <citation type="journal article" date="2020" name="Mol. Biol. Evol.">
        <title>Distinct Expression and Methylation Patterns for Genes with Different Fates following a Single Whole-Genome Duplication in Flowering Plants.</title>
        <authorList>
            <person name="Shi T."/>
            <person name="Rahmani R.S."/>
            <person name="Gugger P.F."/>
            <person name="Wang M."/>
            <person name="Li H."/>
            <person name="Zhang Y."/>
            <person name="Li Z."/>
            <person name="Wang Q."/>
            <person name="Van de Peer Y."/>
            <person name="Marchal K."/>
            <person name="Chen J."/>
        </authorList>
    </citation>
    <scope>NUCLEOTIDE SEQUENCE [LARGE SCALE GENOMIC DNA]</scope>
    <source>
        <tissue evidence="2">Leaf</tissue>
    </source>
</reference>
<gene>
    <name evidence="2" type="ORF">HUJ06_007013</name>
</gene>
<accession>A0A822YUL3</accession>
<comment type="caution">
    <text evidence="2">The sequence shown here is derived from an EMBL/GenBank/DDBJ whole genome shotgun (WGS) entry which is preliminary data.</text>
</comment>
<protein>
    <submittedName>
        <fullName evidence="2">Uncharacterized protein</fullName>
    </submittedName>
</protein>
<evidence type="ECO:0000313" key="2">
    <source>
        <dbReference type="EMBL" id="DAD36372.1"/>
    </source>
</evidence>
<proteinExistence type="predicted"/>
<dbReference type="Proteomes" id="UP000607653">
    <property type="component" value="Unassembled WGS sequence"/>
</dbReference>
<dbReference type="AlphaFoldDB" id="A0A822YUL3"/>
<feature type="compositionally biased region" description="Basic and acidic residues" evidence="1">
    <location>
        <begin position="9"/>
        <end position="20"/>
    </location>
</feature>
<organism evidence="2 3">
    <name type="scientific">Nelumbo nucifera</name>
    <name type="common">Sacred lotus</name>
    <dbReference type="NCBI Taxonomy" id="4432"/>
    <lineage>
        <taxon>Eukaryota</taxon>
        <taxon>Viridiplantae</taxon>
        <taxon>Streptophyta</taxon>
        <taxon>Embryophyta</taxon>
        <taxon>Tracheophyta</taxon>
        <taxon>Spermatophyta</taxon>
        <taxon>Magnoliopsida</taxon>
        <taxon>Proteales</taxon>
        <taxon>Nelumbonaceae</taxon>
        <taxon>Nelumbo</taxon>
    </lineage>
</organism>
<keyword evidence="3" id="KW-1185">Reference proteome</keyword>
<evidence type="ECO:0000313" key="3">
    <source>
        <dbReference type="Proteomes" id="UP000607653"/>
    </source>
</evidence>
<evidence type="ECO:0000256" key="1">
    <source>
        <dbReference type="SAM" id="MobiDB-lite"/>
    </source>
</evidence>
<name>A0A822YUL3_NELNU</name>